<keyword evidence="10 13" id="KW-0648">Protein biosynthesis</keyword>
<dbReference type="PANTHER" id="PTHR42918">
    <property type="entry name" value="LYSYL-TRNA SYNTHETASE"/>
    <property type="match status" value="1"/>
</dbReference>
<comment type="cofactor">
    <cofactor evidence="13 14">
        <name>Mg(2+)</name>
        <dbReference type="ChEBI" id="CHEBI:18420"/>
    </cofactor>
    <text evidence="13 14">Binds 3 Mg(2+) ions per subunit.</text>
</comment>
<dbReference type="InterPro" id="IPR044136">
    <property type="entry name" value="Lys-tRNA-ligase_II_N"/>
</dbReference>
<dbReference type="HAMAP" id="MF_00252">
    <property type="entry name" value="Lys_tRNA_synth_class2"/>
    <property type="match status" value="1"/>
</dbReference>
<dbReference type="InterPro" id="IPR004364">
    <property type="entry name" value="Aa-tRNA-synt_II"/>
</dbReference>
<dbReference type="EMBL" id="VLKN01000003">
    <property type="protein sequence ID" value="TWI03801.1"/>
    <property type="molecule type" value="Genomic_DNA"/>
</dbReference>
<dbReference type="GO" id="GO:0042803">
    <property type="term" value="F:protein homodimerization activity"/>
    <property type="evidence" value="ECO:0007669"/>
    <property type="project" value="UniProtKB-ARBA"/>
</dbReference>
<comment type="subunit">
    <text evidence="3 13">Homodimer.</text>
</comment>
<proteinExistence type="inferred from homology"/>
<dbReference type="Gene3D" id="2.40.50.140">
    <property type="entry name" value="Nucleic acid-binding proteins"/>
    <property type="match status" value="1"/>
</dbReference>
<sequence>MLPIPDSRFPIPDSRFPIPDSKATTMTDAAPTPQTPADENALIAERRGKLAALRAQGVAFPNDFRRIDHAGDLQAEYADAERWNGDALEAGGRRVALAGRLLAKRVMGKAAFAQIQDVSGRIQLFLQSTTLGERYDAFKGWDIGDIVAAEGTLMRTRTGELSVKADTLRLLTKSLRPLPDKWHGLSDVEQRYRQRYVDLIVTPEAREVFVKRSQIIAAMRRWLDARRFLEVETPMMHYIVGGATAKPFVTHHNALGLDLYLRVAPELYLKRLVVGGFERVYEINRNFRNEGVSTRHNPEFTMLELYEAYATYDEVMDLTEAMIRDVAQETLGTTALHWDGNAIDIGPRFRRWKLEEAVRELNPQISVADCRDRDALARHCEALRIPVKPGYGWGKLLLEIFEKTVEHGLIQPTFITHYPVEVSPLARESDSEPGITDRFELFVGAKELANGFSELNDPEDQAARFRAQVEAKDSGDDEAMHYDADYIRALEIGLPPTGGLGVGIDRLVMLLTDSASIRDVLLFPYMRPEGG</sequence>
<comment type="catalytic activity">
    <reaction evidence="12 13 14">
        <text>tRNA(Lys) + L-lysine + ATP = L-lysyl-tRNA(Lys) + AMP + diphosphate</text>
        <dbReference type="Rhea" id="RHEA:20792"/>
        <dbReference type="Rhea" id="RHEA-COMP:9696"/>
        <dbReference type="Rhea" id="RHEA-COMP:9697"/>
        <dbReference type="ChEBI" id="CHEBI:30616"/>
        <dbReference type="ChEBI" id="CHEBI:32551"/>
        <dbReference type="ChEBI" id="CHEBI:33019"/>
        <dbReference type="ChEBI" id="CHEBI:78442"/>
        <dbReference type="ChEBI" id="CHEBI:78529"/>
        <dbReference type="ChEBI" id="CHEBI:456215"/>
        <dbReference type="EC" id="6.1.1.6"/>
    </reaction>
</comment>
<dbReference type="InterPro" id="IPR045864">
    <property type="entry name" value="aa-tRNA-synth_II/BPL/LPL"/>
</dbReference>
<keyword evidence="18" id="KW-1185">Reference proteome</keyword>
<dbReference type="InterPro" id="IPR004365">
    <property type="entry name" value="NA-bd_OB_tRNA"/>
</dbReference>
<evidence type="ECO:0000313" key="17">
    <source>
        <dbReference type="EMBL" id="TWI03801.1"/>
    </source>
</evidence>
<evidence type="ECO:0000256" key="8">
    <source>
        <dbReference type="ARBA" id="ARBA00022840"/>
    </source>
</evidence>
<dbReference type="CDD" id="cd04322">
    <property type="entry name" value="LysRS_N"/>
    <property type="match status" value="1"/>
</dbReference>
<organism evidence="17 18">
    <name type="scientific">Luteimonas cucumeris</name>
    <dbReference type="NCBI Taxonomy" id="985012"/>
    <lineage>
        <taxon>Bacteria</taxon>
        <taxon>Pseudomonadati</taxon>
        <taxon>Pseudomonadota</taxon>
        <taxon>Gammaproteobacteria</taxon>
        <taxon>Lysobacterales</taxon>
        <taxon>Lysobacteraceae</taxon>
        <taxon>Luteimonas</taxon>
    </lineage>
</organism>
<evidence type="ECO:0000256" key="9">
    <source>
        <dbReference type="ARBA" id="ARBA00022842"/>
    </source>
</evidence>
<dbReference type="GO" id="GO:0004824">
    <property type="term" value="F:lysine-tRNA ligase activity"/>
    <property type="evidence" value="ECO:0007669"/>
    <property type="project" value="UniProtKB-UniRule"/>
</dbReference>
<dbReference type="PROSITE" id="PS50862">
    <property type="entry name" value="AA_TRNA_LIGASE_II"/>
    <property type="match status" value="1"/>
</dbReference>
<evidence type="ECO:0000256" key="10">
    <source>
        <dbReference type="ARBA" id="ARBA00022917"/>
    </source>
</evidence>
<protein>
    <recommendedName>
        <fullName evidence="13">Lysine--tRNA ligase</fullName>
        <ecNumber evidence="13">6.1.1.6</ecNumber>
    </recommendedName>
    <alternativeName>
        <fullName evidence="13">Lysyl-tRNA synthetase</fullName>
        <shortName evidence="13">LysRS</shortName>
    </alternativeName>
</protein>
<keyword evidence="4 13" id="KW-0963">Cytoplasm</keyword>
<evidence type="ECO:0000256" key="1">
    <source>
        <dbReference type="ARBA" id="ARBA00004496"/>
    </source>
</evidence>
<dbReference type="Pfam" id="PF00152">
    <property type="entry name" value="tRNA-synt_2"/>
    <property type="match status" value="1"/>
</dbReference>
<dbReference type="GO" id="GO:0005524">
    <property type="term" value="F:ATP binding"/>
    <property type="evidence" value="ECO:0007669"/>
    <property type="project" value="UniProtKB-UniRule"/>
</dbReference>
<evidence type="ECO:0000259" key="16">
    <source>
        <dbReference type="PROSITE" id="PS50862"/>
    </source>
</evidence>
<keyword evidence="7 13" id="KW-0547">Nucleotide-binding</keyword>
<dbReference type="Pfam" id="PF01336">
    <property type="entry name" value="tRNA_anti-codon"/>
    <property type="match status" value="1"/>
</dbReference>
<feature type="binding site" evidence="13">
    <location>
        <position position="447"/>
    </location>
    <ligand>
        <name>Mg(2+)</name>
        <dbReference type="ChEBI" id="CHEBI:18420"/>
        <label>2</label>
    </ligand>
</feature>
<dbReference type="CDD" id="cd00775">
    <property type="entry name" value="LysRS_core"/>
    <property type="match status" value="1"/>
</dbReference>
<evidence type="ECO:0000256" key="14">
    <source>
        <dbReference type="RuleBase" id="RU000336"/>
    </source>
</evidence>
<keyword evidence="9 13" id="KW-0460">Magnesium</keyword>
<dbReference type="FunFam" id="3.30.930.10:FF:000001">
    <property type="entry name" value="Lysine--tRNA ligase"/>
    <property type="match status" value="1"/>
</dbReference>
<dbReference type="EC" id="6.1.1.6" evidence="13"/>
<evidence type="ECO:0000256" key="5">
    <source>
        <dbReference type="ARBA" id="ARBA00022598"/>
    </source>
</evidence>
<dbReference type="PANTHER" id="PTHR42918:SF15">
    <property type="entry name" value="LYSINE--TRNA LIGASE, CHLOROPLASTIC_MITOCHONDRIAL"/>
    <property type="match status" value="1"/>
</dbReference>
<dbReference type="NCBIfam" id="NF001756">
    <property type="entry name" value="PRK00484.1"/>
    <property type="match status" value="1"/>
</dbReference>
<dbReference type="NCBIfam" id="TIGR00499">
    <property type="entry name" value="lysS_bact"/>
    <property type="match status" value="1"/>
</dbReference>
<dbReference type="GO" id="GO:0000287">
    <property type="term" value="F:magnesium ion binding"/>
    <property type="evidence" value="ECO:0007669"/>
    <property type="project" value="UniProtKB-UniRule"/>
</dbReference>
<dbReference type="SUPFAM" id="SSF50249">
    <property type="entry name" value="Nucleic acid-binding proteins"/>
    <property type="match status" value="1"/>
</dbReference>
<gene>
    <name evidence="13" type="primary">lysS</name>
    <name evidence="17" type="ORF">IP90_01617</name>
</gene>
<keyword evidence="6 13" id="KW-0479">Metal-binding</keyword>
<dbReference type="Proteomes" id="UP000315167">
    <property type="component" value="Unassembled WGS sequence"/>
</dbReference>
<comment type="caution">
    <text evidence="17">The sequence shown here is derived from an EMBL/GenBank/DDBJ whole genome shotgun (WGS) entry which is preliminary data.</text>
</comment>
<dbReference type="InterPro" id="IPR018149">
    <property type="entry name" value="Lys-tRNA-synth_II_C"/>
</dbReference>
<evidence type="ECO:0000313" key="18">
    <source>
        <dbReference type="Proteomes" id="UP000315167"/>
    </source>
</evidence>
<dbReference type="Gene3D" id="3.30.930.10">
    <property type="entry name" value="Bira Bifunctional Protein, Domain 2"/>
    <property type="match status" value="1"/>
</dbReference>
<keyword evidence="5 13" id="KW-0436">Ligase</keyword>
<comment type="subcellular location">
    <subcellularLocation>
        <location evidence="1 13">Cytoplasm</location>
    </subcellularLocation>
</comment>
<evidence type="ECO:0000256" key="13">
    <source>
        <dbReference type="HAMAP-Rule" id="MF_00252"/>
    </source>
</evidence>
<dbReference type="GO" id="GO:0006430">
    <property type="term" value="P:lysyl-tRNA aminoacylation"/>
    <property type="evidence" value="ECO:0007669"/>
    <property type="project" value="UniProtKB-UniRule"/>
</dbReference>
<evidence type="ECO:0000256" key="12">
    <source>
        <dbReference type="ARBA" id="ARBA00048573"/>
    </source>
</evidence>
<dbReference type="FunFam" id="2.40.50.140:FF:000024">
    <property type="entry name" value="Lysine--tRNA ligase"/>
    <property type="match status" value="1"/>
</dbReference>
<dbReference type="GO" id="GO:0000049">
    <property type="term" value="F:tRNA binding"/>
    <property type="evidence" value="ECO:0007669"/>
    <property type="project" value="TreeGrafter"/>
</dbReference>
<dbReference type="InterPro" id="IPR012340">
    <property type="entry name" value="NA-bd_OB-fold"/>
</dbReference>
<dbReference type="SUPFAM" id="SSF55681">
    <property type="entry name" value="Class II aaRS and biotin synthetases"/>
    <property type="match status" value="1"/>
</dbReference>
<feature type="domain" description="Aminoacyl-transfer RNA synthetases class-II family profile" evidence="16">
    <location>
        <begin position="212"/>
        <end position="528"/>
    </location>
</feature>
<reference evidence="17 18" key="1">
    <citation type="journal article" date="2015" name="Stand. Genomic Sci.">
        <title>Genomic Encyclopedia of Bacterial and Archaeal Type Strains, Phase III: the genomes of soil and plant-associated and newly described type strains.</title>
        <authorList>
            <person name="Whitman W.B."/>
            <person name="Woyke T."/>
            <person name="Klenk H.P."/>
            <person name="Zhou Y."/>
            <person name="Lilburn T.G."/>
            <person name="Beck B.J."/>
            <person name="De Vos P."/>
            <person name="Vandamme P."/>
            <person name="Eisen J.A."/>
            <person name="Garrity G."/>
            <person name="Hugenholtz P."/>
            <person name="Kyrpides N.C."/>
        </authorList>
    </citation>
    <scope>NUCLEOTIDE SEQUENCE [LARGE SCALE GENOMIC DNA]</scope>
    <source>
        <strain evidence="17 18">CGMCC 1.10821</strain>
    </source>
</reference>
<name>A0A562L853_9GAMM</name>
<accession>A0A562L853</accession>
<evidence type="ECO:0000256" key="6">
    <source>
        <dbReference type="ARBA" id="ARBA00022723"/>
    </source>
</evidence>
<evidence type="ECO:0000256" key="15">
    <source>
        <dbReference type="SAM" id="MobiDB-lite"/>
    </source>
</evidence>
<dbReference type="PRINTS" id="PR00982">
    <property type="entry name" value="TRNASYNTHLYS"/>
</dbReference>
<evidence type="ECO:0000256" key="3">
    <source>
        <dbReference type="ARBA" id="ARBA00011738"/>
    </source>
</evidence>
<dbReference type="GO" id="GO:0005829">
    <property type="term" value="C:cytosol"/>
    <property type="evidence" value="ECO:0007669"/>
    <property type="project" value="TreeGrafter"/>
</dbReference>
<evidence type="ECO:0000256" key="7">
    <source>
        <dbReference type="ARBA" id="ARBA00022741"/>
    </source>
</evidence>
<feature type="binding site" evidence="13">
    <location>
        <position position="440"/>
    </location>
    <ligand>
        <name>Mg(2+)</name>
        <dbReference type="ChEBI" id="CHEBI:18420"/>
        <label>1</label>
    </ligand>
</feature>
<dbReference type="InterPro" id="IPR006195">
    <property type="entry name" value="aa-tRNA-synth_II"/>
</dbReference>
<dbReference type="AlphaFoldDB" id="A0A562L853"/>
<dbReference type="InterPro" id="IPR002313">
    <property type="entry name" value="Lys-tRNA-ligase_II"/>
</dbReference>
<feature type="binding site" evidence="13">
    <location>
        <position position="447"/>
    </location>
    <ligand>
        <name>Mg(2+)</name>
        <dbReference type="ChEBI" id="CHEBI:18420"/>
        <label>1</label>
    </ligand>
</feature>
<comment type="similarity">
    <text evidence="2 13">Belongs to the class-II aminoacyl-tRNA synthetase family.</text>
</comment>
<feature type="region of interest" description="Disordered" evidence="15">
    <location>
        <begin position="1"/>
        <end position="38"/>
    </location>
</feature>
<evidence type="ECO:0000256" key="4">
    <source>
        <dbReference type="ARBA" id="ARBA00022490"/>
    </source>
</evidence>
<evidence type="ECO:0000256" key="2">
    <source>
        <dbReference type="ARBA" id="ARBA00008226"/>
    </source>
</evidence>
<evidence type="ECO:0000256" key="11">
    <source>
        <dbReference type="ARBA" id="ARBA00023146"/>
    </source>
</evidence>
<keyword evidence="8 13" id="KW-0067">ATP-binding</keyword>
<keyword evidence="11 13" id="KW-0030">Aminoacyl-tRNA synthetase</keyword>